<proteinExistence type="predicted"/>
<keyword evidence="2" id="KW-1185">Reference proteome</keyword>
<gene>
    <name evidence="1" type="ORF">SVTN_10915</name>
</gene>
<dbReference type="STRING" id="362257.SVTN_10915"/>
<sequence>MGVPRRAGGTELVPTRANRVANTAPGLVLGPGCLVYGAEAGTAGERTAAAVAVLACAVLAVRGFRAGVRCEGERLVVRGYAWTRVIPRAAVTEVTGFPAVRWTSPGGRRRWTPVVAFAEVSGELDGARARKRSNTARLRRWAARG</sequence>
<evidence type="ECO:0000313" key="1">
    <source>
        <dbReference type="EMBL" id="AJF64866.1"/>
    </source>
</evidence>
<reference evidence="1 2" key="1">
    <citation type="submission" date="2014-12" db="EMBL/GenBank/DDBJ databases">
        <title>Complete genome sequence of Streptomyces vietnamensis strain GIMV4.0001, a genetic manipulable producer of the benzoisochromanequinone antibiotic granaticin.</title>
        <authorList>
            <person name="Deng M.R."/>
            <person name="Guo J."/>
            <person name="Ma L.Y."/>
            <person name="Feng G.D."/>
            <person name="Mo C.Y."/>
            <person name="Zhu H.H."/>
        </authorList>
    </citation>
    <scope>NUCLEOTIDE SEQUENCE [LARGE SCALE GENOMIC DNA]</scope>
    <source>
        <strain evidence="2">GIMV4.0001</strain>
    </source>
</reference>
<dbReference type="AlphaFoldDB" id="A0A0B5HWP7"/>
<dbReference type="HOGENOM" id="CLU_1795468_0_0_11"/>
<dbReference type="EMBL" id="CP010407">
    <property type="protein sequence ID" value="AJF64866.1"/>
    <property type="molecule type" value="Genomic_DNA"/>
</dbReference>
<dbReference type="Proteomes" id="UP000031774">
    <property type="component" value="Chromosome"/>
</dbReference>
<dbReference type="KEGG" id="svt:SVTN_10915"/>
<accession>A0A0B5HWP7</accession>
<name>A0A0B5HWP7_9ACTN</name>
<protein>
    <submittedName>
        <fullName evidence="1">Uncharacterized protein</fullName>
    </submittedName>
</protein>
<evidence type="ECO:0000313" key="2">
    <source>
        <dbReference type="Proteomes" id="UP000031774"/>
    </source>
</evidence>
<organism evidence="1 2">
    <name type="scientific">Streptomyces vietnamensis</name>
    <dbReference type="NCBI Taxonomy" id="362257"/>
    <lineage>
        <taxon>Bacteria</taxon>
        <taxon>Bacillati</taxon>
        <taxon>Actinomycetota</taxon>
        <taxon>Actinomycetes</taxon>
        <taxon>Kitasatosporales</taxon>
        <taxon>Streptomycetaceae</taxon>
        <taxon>Streptomyces</taxon>
    </lineage>
</organism>